<dbReference type="PANTHER" id="PTHR10314">
    <property type="entry name" value="CYSTATHIONINE BETA-SYNTHASE"/>
    <property type="match status" value="1"/>
</dbReference>
<comment type="catalytic activity">
    <reaction evidence="7">
        <text>O-acetyl-L-serine + hydrogen sulfide = L-cysteine + acetate</text>
        <dbReference type="Rhea" id="RHEA:14829"/>
        <dbReference type="ChEBI" id="CHEBI:29919"/>
        <dbReference type="ChEBI" id="CHEBI:30089"/>
        <dbReference type="ChEBI" id="CHEBI:35235"/>
        <dbReference type="ChEBI" id="CHEBI:58340"/>
        <dbReference type="EC" id="2.5.1.47"/>
    </reaction>
</comment>
<dbReference type="Proteomes" id="UP000029228">
    <property type="component" value="Unassembled WGS sequence"/>
</dbReference>
<evidence type="ECO:0000259" key="9">
    <source>
        <dbReference type="Pfam" id="PF00291"/>
    </source>
</evidence>
<dbReference type="SUPFAM" id="SSF53686">
    <property type="entry name" value="Tryptophan synthase beta subunit-like PLP-dependent enzymes"/>
    <property type="match status" value="1"/>
</dbReference>
<sequence length="278" mass="31444">MCTDHQWINNAVRKIEADFQRSADTHLIKLDLPSIEGIDVYLKDESTHPTGSLKHRLARSLFLYAICNGWIGPETTVIESSSGSTAVSEAYFARLLGLPFIAVMPKCTARKKIEQIEFYGGKAHLVDRSDQIYAESRRLAEELNGHYMDQFTYAERATDWRGNNNIANSIFSQMELEDHPIPSWVVMSPGTGGTSATIGRFIRYQKHDTKLCVVDPENSVSMTTSRQVTRKLPVIVAAKLKVLVALALNQALFQAWLMRCVPFQIRQVLQPFIGWKKR</sequence>
<dbReference type="STRING" id="990268.JCM19235_4312"/>
<keyword evidence="10" id="KW-0808">Transferase</keyword>
<dbReference type="EC" id="2.5.1.47" evidence="10"/>
<name>A0A090SL30_9VIBR</name>
<dbReference type="AlphaFoldDB" id="A0A090SL30"/>
<evidence type="ECO:0000256" key="6">
    <source>
        <dbReference type="ARBA" id="ARBA00023239"/>
    </source>
</evidence>
<organism evidence="10 11">
    <name type="scientific">Vibrio maritimus</name>
    <dbReference type="NCBI Taxonomy" id="990268"/>
    <lineage>
        <taxon>Bacteria</taxon>
        <taxon>Pseudomonadati</taxon>
        <taxon>Pseudomonadota</taxon>
        <taxon>Gammaproteobacteria</taxon>
        <taxon>Vibrionales</taxon>
        <taxon>Vibrionaceae</taxon>
        <taxon>Vibrio</taxon>
    </lineage>
</organism>
<proteinExistence type="predicted"/>
<evidence type="ECO:0000256" key="7">
    <source>
        <dbReference type="ARBA" id="ARBA00047931"/>
    </source>
</evidence>
<keyword evidence="4" id="KW-0963">Cytoplasm</keyword>
<dbReference type="Gene3D" id="3.40.50.1100">
    <property type="match status" value="2"/>
</dbReference>
<dbReference type="FunFam" id="3.40.50.1100:FF:000015">
    <property type="entry name" value="Cysteine synthase B"/>
    <property type="match status" value="1"/>
</dbReference>
<evidence type="ECO:0000313" key="11">
    <source>
        <dbReference type="Proteomes" id="UP000029228"/>
    </source>
</evidence>
<reference evidence="10 11" key="1">
    <citation type="submission" date="2014-09" db="EMBL/GenBank/DDBJ databases">
        <title>Vibrio maritimus JCM 19235. (C45) whole genome shotgun sequence.</title>
        <authorList>
            <person name="Sawabe T."/>
            <person name="Meirelles P."/>
            <person name="Nakanishi M."/>
            <person name="Sayaka M."/>
            <person name="Hattori M."/>
            <person name="Ohkuma M."/>
        </authorList>
    </citation>
    <scope>NUCLEOTIDE SEQUENCE [LARGE SCALE GENOMIC DNA]</scope>
    <source>
        <strain evidence="11">JCM19235</strain>
    </source>
</reference>
<dbReference type="GO" id="GO:0005737">
    <property type="term" value="C:cytoplasm"/>
    <property type="evidence" value="ECO:0007669"/>
    <property type="project" value="UniProtKB-SubCell"/>
</dbReference>
<keyword evidence="6" id="KW-0456">Lyase</keyword>
<dbReference type="Pfam" id="PF00291">
    <property type="entry name" value="PALP"/>
    <property type="match status" value="1"/>
</dbReference>
<protein>
    <submittedName>
        <fullName evidence="10">Cysteine synthase B</fullName>
        <ecNumber evidence="10">2.5.1.47</ecNumber>
    </submittedName>
</protein>
<evidence type="ECO:0000256" key="4">
    <source>
        <dbReference type="ARBA" id="ARBA00022490"/>
    </source>
</evidence>
<dbReference type="InterPro" id="IPR050214">
    <property type="entry name" value="Cys_Synth/Cystath_Beta-Synth"/>
</dbReference>
<dbReference type="InterPro" id="IPR001926">
    <property type="entry name" value="TrpB-like_PALP"/>
</dbReference>
<evidence type="ECO:0000256" key="3">
    <source>
        <dbReference type="ARBA" id="ARBA00004962"/>
    </source>
</evidence>
<evidence type="ECO:0000256" key="1">
    <source>
        <dbReference type="ARBA" id="ARBA00001933"/>
    </source>
</evidence>
<gene>
    <name evidence="10" type="ORF">JCM19235_4312</name>
</gene>
<evidence type="ECO:0000313" key="10">
    <source>
        <dbReference type="EMBL" id="GAL20112.1"/>
    </source>
</evidence>
<feature type="domain" description="Tryptophan synthase beta chain-like PALP" evidence="9">
    <location>
        <begin position="24"/>
        <end position="227"/>
    </location>
</feature>
<dbReference type="GO" id="GO:0016829">
    <property type="term" value="F:lyase activity"/>
    <property type="evidence" value="ECO:0007669"/>
    <property type="project" value="UniProtKB-KW"/>
</dbReference>
<evidence type="ECO:0000256" key="5">
    <source>
        <dbReference type="ARBA" id="ARBA00022898"/>
    </source>
</evidence>
<evidence type="ECO:0000256" key="8">
    <source>
        <dbReference type="ARBA" id="ARBA00055251"/>
    </source>
</evidence>
<dbReference type="EMBL" id="BBMR01000005">
    <property type="protein sequence ID" value="GAL20112.1"/>
    <property type="molecule type" value="Genomic_DNA"/>
</dbReference>
<dbReference type="GO" id="GO:0004124">
    <property type="term" value="F:cysteine synthase activity"/>
    <property type="evidence" value="ECO:0007669"/>
    <property type="project" value="UniProtKB-EC"/>
</dbReference>
<comment type="pathway">
    <text evidence="3">Amino-acid biosynthesis; L-cysteine biosynthesis; L-cysteine from L-serine: step 2/2.</text>
</comment>
<comment type="cofactor">
    <cofactor evidence="1">
        <name>pyridoxal 5'-phosphate</name>
        <dbReference type="ChEBI" id="CHEBI:597326"/>
    </cofactor>
</comment>
<keyword evidence="5" id="KW-0663">Pyridoxal phosphate</keyword>
<comment type="subcellular location">
    <subcellularLocation>
        <location evidence="2">Cytoplasm</location>
    </subcellularLocation>
</comment>
<evidence type="ECO:0000256" key="2">
    <source>
        <dbReference type="ARBA" id="ARBA00004496"/>
    </source>
</evidence>
<comment type="function">
    <text evidence="8">A cysteine desulfhydrase that generates hydrogen sulfide, H(2)S. The H(2)S produced by this enzyme stimulates respiration in M.tuberculosis, mediated primarily via cytochrome bd with a lesser contribution from cytochrome bc1/aa3. H(2)S modulates the balance between respiration and glycolysis, and also contributes to redox homeostasis. Probably eliminates toxic levels of Cys (which can induce oxidative stress).</text>
</comment>
<keyword evidence="11" id="KW-1185">Reference proteome</keyword>
<accession>A0A090SL30</accession>
<dbReference type="InterPro" id="IPR036052">
    <property type="entry name" value="TrpB-like_PALP_sf"/>
</dbReference>
<comment type="caution">
    <text evidence="10">The sequence shown here is derived from an EMBL/GenBank/DDBJ whole genome shotgun (WGS) entry which is preliminary data.</text>
</comment>